<gene>
    <name evidence="10" type="ORF">EZS27_006242</name>
</gene>
<dbReference type="GO" id="GO:0005886">
    <property type="term" value="C:plasma membrane"/>
    <property type="evidence" value="ECO:0007669"/>
    <property type="project" value="UniProtKB-ARBA"/>
</dbReference>
<dbReference type="SUPFAM" id="SSF55021">
    <property type="entry name" value="ACT-like"/>
    <property type="match status" value="1"/>
</dbReference>
<comment type="similarity">
    <text evidence="1">Belongs to the ABC transporter superfamily.</text>
</comment>
<keyword evidence="6" id="KW-1278">Translocase</keyword>
<dbReference type="InterPro" id="IPR045865">
    <property type="entry name" value="ACT-like_dom_sf"/>
</dbReference>
<dbReference type="EC" id="3.6.3.-" evidence="10"/>
<feature type="domain" description="ABC transporter" evidence="9">
    <location>
        <begin position="2"/>
        <end position="241"/>
    </location>
</feature>
<dbReference type="InterPro" id="IPR041701">
    <property type="entry name" value="MetN_ABC"/>
</dbReference>
<dbReference type="Pfam" id="PF09383">
    <property type="entry name" value="NIL"/>
    <property type="match status" value="1"/>
</dbReference>
<dbReference type="Gene3D" id="3.30.70.260">
    <property type="match status" value="1"/>
</dbReference>
<dbReference type="InterPro" id="IPR027417">
    <property type="entry name" value="P-loop_NTPase"/>
</dbReference>
<dbReference type="PROSITE" id="PS00211">
    <property type="entry name" value="ABC_TRANSPORTER_1"/>
    <property type="match status" value="1"/>
</dbReference>
<dbReference type="GO" id="GO:0016887">
    <property type="term" value="F:ATP hydrolysis activity"/>
    <property type="evidence" value="ECO:0007669"/>
    <property type="project" value="InterPro"/>
</dbReference>
<evidence type="ECO:0000256" key="5">
    <source>
        <dbReference type="ARBA" id="ARBA00022840"/>
    </source>
</evidence>
<keyword evidence="10" id="KW-0378">Hydrolase</keyword>
<keyword evidence="4" id="KW-0547">Nucleotide-binding</keyword>
<dbReference type="FunFam" id="3.40.50.300:FF:000056">
    <property type="entry name" value="Cell division ATP-binding protein FtsE"/>
    <property type="match status" value="1"/>
</dbReference>
<dbReference type="AlphaFoldDB" id="A0A5J4SJ20"/>
<dbReference type="Gene3D" id="3.40.50.300">
    <property type="entry name" value="P-loop containing nucleotide triphosphate hydrolases"/>
    <property type="match status" value="1"/>
</dbReference>
<evidence type="ECO:0000313" key="10">
    <source>
        <dbReference type="EMBL" id="KAA6346216.1"/>
    </source>
</evidence>
<evidence type="ECO:0000256" key="1">
    <source>
        <dbReference type="ARBA" id="ARBA00005417"/>
    </source>
</evidence>
<name>A0A5J4SJ20_9ZZZZ</name>
<keyword evidence="8" id="KW-0472">Membrane</keyword>
<accession>A0A5J4SJ20</accession>
<organism evidence="10">
    <name type="scientific">termite gut metagenome</name>
    <dbReference type="NCBI Taxonomy" id="433724"/>
    <lineage>
        <taxon>unclassified sequences</taxon>
        <taxon>metagenomes</taxon>
        <taxon>organismal metagenomes</taxon>
    </lineage>
</organism>
<dbReference type="InterPro" id="IPR003439">
    <property type="entry name" value="ABC_transporter-like_ATP-bd"/>
</dbReference>
<sequence length="344" mass="38084">MIELRNITKEFRHKGKITTALSNVSITVPRGKIMGVIGESGAGKSTLIRCANLLERPTKGEVIINGKCLTQMSPSELTKARRNIGMIFQHFNLLSSRTVFDNVAFPLELNKTLKKNITQRVLELLKIVGLENKAYDYPSKLSGGQKQRVAIARALANNPAVLLCDEATSALDPATTDSILSLLKEINIKLNITILLITHEPDVVKKICNEVVVLSEGRLIEKGSVAKVFSCPENELTHYFVSSSIHIQVPSEYKERLTNAPPCAGKHVLLMVKISGQFELHTILSDIRETYKTESNIVCMQMDYINGLKIGAMLVELRGKAGDEQLVVEFLKNKDIEVEIAGYV</sequence>
<keyword evidence="2" id="KW-0813">Transport</keyword>
<dbReference type="PROSITE" id="PS50893">
    <property type="entry name" value="ABC_TRANSPORTER_2"/>
    <property type="match status" value="1"/>
</dbReference>
<dbReference type="GO" id="GO:0005524">
    <property type="term" value="F:ATP binding"/>
    <property type="evidence" value="ECO:0007669"/>
    <property type="project" value="UniProtKB-KW"/>
</dbReference>
<dbReference type="PANTHER" id="PTHR43166">
    <property type="entry name" value="AMINO ACID IMPORT ATP-BINDING PROTEIN"/>
    <property type="match status" value="1"/>
</dbReference>
<proteinExistence type="inferred from homology"/>
<evidence type="ECO:0000256" key="2">
    <source>
        <dbReference type="ARBA" id="ARBA00022448"/>
    </source>
</evidence>
<keyword evidence="5 10" id="KW-0067">ATP-binding</keyword>
<dbReference type="InterPro" id="IPR003593">
    <property type="entry name" value="AAA+_ATPase"/>
</dbReference>
<keyword evidence="7" id="KW-0029">Amino-acid transport</keyword>
<dbReference type="Pfam" id="PF00005">
    <property type="entry name" value="ABC_tran"/>
    <property type="match status" value="1"/>
</dbReference>
<evidence type="ECO:0000256" key="3">
    <source>
        <dbReference type="ARBA" id="ARBA00022475"/>
    </source>
</evidence>
<keyword evidence="3" id="KW-1003">Cell membrane</keyword>
<dbReference type="CDD" id="cd03258">
    <property type="entry name" value="ABC_MetN_methionine_transporter"/>
    <property type="match status" value="1"/>
</dbReference>
<comment type="caution">
    <text evidence="10">The sequence shown here is derived from an EMBL/GenBank/DDBJ whole genome shotgun (WGS) entry which is preliminary data.</text>
</comment>
<dbReference type="EMBL" id="SNRY01000138">
    <property type="protein sequence ID" value="KAA6346216.1"/>
    <property type="molecule type" value="Genomic_DNA"/>
</dbReference>
<evidence type="ECO:0000256" key="4">
    <source>
        <dbReference type="ARBA" id="ARBA00022741"/>
    </source>
</evidence>
<dbReference type="InterPro" id="IPR018449">
    <property type="entry name" value="NIL_domain"/>
</dbReference>
<dbReference type="InterPro" id="IPR017871">
    <property type="entry name" value="ABC_transporter-like_CS"/>
</dbReference>
<dbReference type="InterPro" id="IPR050086">
    <property type="entry name" value="MetN_ABC_transporter-like"/>
</dbReference>
<evidence type="ECO:0000256" key="6">
    <source>
        <dbReference type="ARBA" id="ARBA00022967"/>
    </source>
</evidence>
<evidence type="ECO:0000256" key="8">
    <source>
        <dbReference type="ARBA" id="ARBA00023136"/>
    </source>
</evidence>
<dbReference type="GO" id="GO:0006865">
    <property type="term" value="P:amino acid transport"/>
    <property type="evidence" value="ECO:0007669"/>
    <property type="project" value="UniProtKB-KW"/>
</dbReference>
<evidence type="ECO:0000256" key="7">
    <source>
        <dbReference type="ARBA" id="ARBA00022970"/>
    </source>
</evidence>
<dbReference type="SUPFAM" id="SSF52540">
    <property type="entry name" value="P-loop containing nucleoside triphosphate hydrolases"/>
    <property type="match status" value="1"/>
</dbReference>
<dbReference type="PANTHER" id="PTHR43166:SF30">
    <property type="entry name" value="METHIONINE IMPORT ATP-BINDING PROTEIN METN"/>
    <property type="match status" value="1"/>
</dbReference>
<dbReference type="SMART" id="SM00382">
    <property type="entry name" value="AAA"/>
    <property type="match status" value="1"/>
</dbReference>
<reference evidence="10" key="1">
    <citation type="submission" date="2019-03" db="EMBL/GenBank/DDBJ databases">
        <title>Single cell metagenomics reveals metabolic interactions within the superorganism composed of flagellate Streblomastix strix and complex community of Bacteroidetes bacteria on its surface.</title>
        <authorList>
            <person name="Treitli S.C."/>
            <person name="Kolisko M."/>
            <person name="Husnik F."/>
            <person name="Keeling P."/>
            <person name="Hampl V."/>
        </authorList>
    </citation>
    <scope>NUCLEOTIDE SEQUENCE</scope>
    <source>
        <strain evidence="10">STM</strain>
    </source>
</reference>
<protein>
    <submittedName>
        <fullName evidence="10">Methionine import ATP-binding protein MetN</fullName>
        <ecNumber evidence="10">3.6.3.-</ecNumber>
    </submittedName>
</protein>
<evidence type="ECO:0000259" key="9">
    <source>
        <dbReference type="PROSITE" id="PS50893"/>
    </source>
</evidence>